<dbReference type="EMBL" id="WKFB01000067">
    <property type="protein sequence ID" value="KAF6737272.1"/>
    <property type="molecule type" value="Genomic_DNA"/>
</dbReference>
<organism evidence="1 2">
    <name type="scientific">Oryzias melastigma</name>
    <name type="common">Marine medaka</name>
    <dbReference type="NCBI Taxonomy" id="30732"/>
    <lineage>
        <taxon>Eukaryota</taxon>
        <taxon>Metazoa</taxon>
        <taxon>Chordata</taxon>
        <taxon>Craniata</taxon>
        <taxon>Vertebrata</taxon>
        <taxon>Euteleostomi</taxon>
        <taxon>Actinopterygii</taxon>
        <taxon>Neopterygii</taxon>
        <taxon>Teleostei</taxon>
        <taxon>Neoteleostei</taxon>
        <taxon>Acanthomorphata</taxon>
        <taxon>Ovalentaria</taxon>
        <taxon>Atherinomorphae</taxon>
        <taxon>Beloniformes</taxon>
        <taxon>Adrianichthyidae</taxon>
        <taxon>Oryziinae</taxon>
        <taxon>Oryzias</taxon>
    </lineage>
</organism>
<evidence type="ECO:0000313" key="1">
    <source>
        <dbReference type="EMBL" id="KAF6737272.1"/>
    </source>
</evidence>
<sequence>MKTFVWLNIHDFCYKLLETFLVFALEMFGEQISRKQKRFPSGGQKIFKLEAFIEDPLWLSEVFALWSERNLLSGPAGALCFVPFVLGRPTRSCLWGGAAERECLQTPLRDLLFVPADSIRQTWVT</sequence>
<accession>A0A834KYV1</accession>
<dbReference type="AlphaFoldDB" id="A0A834KYV1"/>
<protein>
    <submittedName>
        <fullName evidence="1">Uncharacterized protein</fullName>
    </submittedName>
</protein>
<proteinExistence type="predicted"/>
<evidence type="ECO:0000313" key="2">
    <source>
        <dbReference type="Proteomes" id="UP000646548"/>
    </source>
</evidence>
<name>A0A834KYV1_ORYME</name>
<comment type="caution">
    <text evidence="1">The sequence shown here is derived from an EMBL/GenBank/DDBJ whole genome shotgun (WGS) entry which is preliminary data.</text>
</comment>
<gene>
    <name evidence="1" type="ORF">FQA47_016004</name>
</gene>
<dbReference type="Proteomes" id="UP000646548">
    <property type="component" value="Unassembled WGS sequence"/>
</dbReference>
<reference evidence="1" key="1">
    <citation type="journal article" name="BMC Genomics">
        <title>Long-read sequencing and de novo genome assembly of marine medaka (Oryzias melastigma).</title>
        <authorList>
            <person name="Liang P."/>
            <person name="Saqib H.S.A."/>
            <person name="Ni X."/>
            <person name="Shen Y."/>
        </authorList>
    </citation>
    <scope>NUCLEOTIDE SEQUENCE</scope>
    <source>
        <strain evidence="1">Bigg-433</strain>
    </source>
</reference>